<name>A0A8H3EK41_9LECA</name>
<proteinExistence type="predicted"/>
<organism evidence="1 2">
    <name type="scientific">Alectoria fallacina</name>
    <dbReference type="NCBI Taxonomy" id="1903189"/>
    <lineage>
        <taxon>Eukaryota</taxon>
        <taxon>Fungi</taxon>
        <taxon>Dikarya</taxon>
        <taxon>Ascomycota</taxon>
        <taxon>Pezizomycotina</taxon>
        <taxon>Lecanoromycetes</taxon>
        <taxon>OSLEUM clade</taxon>
        <taxon>Lecanoromycetidae</taxon>
        <taxon>Lecanorales</taxon>
        <taxon>Lecanorineae</taxon>
        <taxon>Parmeliaceae</taxon>
        <taxon>Alectoria</taxon>
    </lineage>
</organism>
<dbReference type="Proteomes" id="UP000664203">
    <property type="component" value="Unassembled WGS sequence"/>
</dbReference>
<dbReference type="EMBL" id="CAJPDR010000015">
    <property type="protein sequence ID" value="CAF9905953.1"/>
    <property type="molecule type" value="Genomic_DNA"/>
</dbReference>
<protein>
    <submittedName>
        <fullName evidence="1">Uncharacterized protein</fullName>
    </submittedName>
</protein>
<sequence>MQKRQEAFLSALIRNPSLAHHVQNFSWTLRLLDSNRRTTLGIDPFAINRSVVLDPKSPFNEIWKAFASLISVRTLDLAWLSRHLAMPLIHSIPSALFPAATSVRPVGVMPSVLAADHLDDADPLENVLNGITVSRVPRRDRQIQRPPAVSISILPHRQTRQSWNNLSRFRNDSEYFNAPGPIMQNLLGALAGKCTSLTSLHLRKKHDIYAEWAVFLASVKPTLESSIFEQGERLLPQTERAQPPVRPMDQLFGDGIFPVLTGAGVGRWPRMKEVVIRGVQQWKENDGQGSGEMVLVDGRGKLGGAFGGGVKVVIRREAREADHLGVGYG</sequence>
<gene>
    <name evidence="1" type="ORF">ALECFALPRED_001919</name>
</gene>
<comment type="caution">
    <text evidence="1">The sequence shown here is derived from an EMBL/GenBank/DDBJ whole genome shotgun (WGS) entry which is preliminary data.</text>
</comment>
<keyword evidence="2" id="KW-1185">Reference proteome</keyword>
<dbReference type="OrthoDB" id="5398875at2759"/>
<accession>A0A8H3EK41</accession>
<evidence type="ECO:0000313" key="1">
    <source>
        <dbReference type="EMBL" id="CAF9905953.1"/>
    </source>
</evidence>
<reference evidence="1" key="1">
    <citation type="submission" date="2021-03" db="EMBL/GenBank/DDBJ databases">
        <authorList>
            <person name="Tagirdzhanova G."/>
        </authorList>
    </citation>
    <scope>NUCLEOTIDE SEQUENCE</scope>
</reference>
<dbReference type="AlphaFoldDB" id="A0A8H3EK41"/>
<evidence type="ECO:0000313" key="2">
    <source>
        <dbReference type="Proteomes" id="UP000664203"/>
    </source>
</evidence>